<keyword evidence="4" id="KW-1185">Reference proteome</keyword>
<dbReference type="InterPro" id="IPR036869">
    <property type="entry name" value="J_dom_sf"/>
</dbReference>
<dbReference type="AlphaFoldDB" id="A0A2U1L0H9"/>
<reference evidence="3 4" key="1">
    <citation type="journal article" date="2018" name="Mol. Plant">
        <title>The genome of Artemisia annua provides insight into the evolution of Asteraceae family and artemisinin biosynthesis.</title>
        <authorList>
            <person name="Shen Q."/>
            <person name="Zhang L."/>
            <person name="Liao Z."/>
            <person name="Wang S."/>
            <person name="Yan T."/>
            <person name="Shi P."/>
            <person name="Liu M."/>
            <person name="Fu X."/>
            <person name="Pan Q."/>
            <person name="Wang Y."/>
            <person name="Lv Z."/>
            <person name="Lu X."/>
            <person name="Zhang F."/>
            <person name="Jiang W."/>
            <person name="Ma Y."/>
            <person name="Chen M."/>
            <person name="Hao X."/>
            <person name="Li L."/>
            <person name="Tang Y."/>
            <person name="Lv G."/>
            <person name="Zhou Y."/>
            <person name="Sun X."/>
            <person name="Brodelius P.E."/>
            <person name="Rose J.K.C."/>
            <person name="Tang K."/>
        </authorList>
    </citation>
    <scope>NUCLEOTIDE SEQUENCE [LARGE SCALE GENOMIC DNA]</scope>
    <source>
        <strain evidence="4">cv. Huhao1</strain>
        <tissue evidence="3">Leaf</tissue>
    </source>
</reference>
<dbReference type="PROSITE" id="PS50076">
    <property type="entry name" value="DNAJ_2"/>
    <property type="match status" value="1"/>
</dbReference>
<evidence type="ECO:0000259" key="2">
    <source>
        <dbReference type="PROSITE" id="PS50076"/>
    </source>
</evidence>
<dbReference type="EMBL" id="PKPP01012378">
    <property type="protein sequence ID" value="PWA42470.1"/>
    <property type="molecule type" value="Genomic_DNA"/>
</dbReference>
<accession>A0A2U1L0H9</accession>
<evidence type="ECO:0000256" key="1">
    <source>
        <dbReference type="SAM" id="MobiDB-lite"/>
    </source>
</evidence>
<dbReference type="Gene3D" id="1.10.287.110">
    <property type="entry name" value="DnaJ domain"/>
    <property type="match status" value="1"/>
</dbReference>
<protein>
    <submittedName>
        <fullName evidence="3">DnaJ domain-containing protein</fullName>
    </submittedName>
</protein>
<evidence type="ECO:0000313" key="4">
    <source>
        <dbReference type="Proteomes" id="UP000245207"/>
    </source>
</evidence>
<feature type="region of interest" description="Disordered" evidence="1">
    <location>
        <begin position="192"/>
        <end position="224"/>
    </location>
</feature>
<dbReference type="OrthoDB" id="10250354at2759"/>
<sequence length="224" mass="25777">MQSSSQDEADRLLQIANTLLDENDLTAARDFALLAQETDSLLEGSDQITAIVDVLIAANQQINNHHNYYNILQIENNRYNDQDRINQQYHRLAILLHPDNNKFSSAGTAFKLVHDAWDILSHPVKKSTYDNRLFNVFKNHDNENKIDQNTRKKMHVVVIPAESMPEIVPGKEAYYFRQWPCFPIGFVLPNTVPQPTPKQPEKTCTPTTRTSSRKRGRPVKNPLW</sequence>
<gene>
    <name evidence="3" type="ORF">CTI12_AA544430</name>
</gene>
<evidence type="ECO:0000313" key="3">
    <source>
        <dbReference type="EMBL" id="PWA42470.1"/>
    </source>
</evidence>
<dbReference type="PANTHER" id="PTHR45496:SF1">
    <property type="entry name" value="CHAPERONE DNAJ-DOMAIN SUPERFAMILY PROTEIN"/>
    <property type="match status" value="1"/>
</dbReference>
<dbReference type="SUPFAM" id="SSF46565">
    <property type="entry name" value="Chaperone J-domain"/>
    <property type="match status" value="1"/>
</dbReference>
<comment type="caution">
    <text evidence="3">The sequence shown here is derived from an EMBL/GenBank/DDBJ whole genome shotgun (WGS) entry which is preliminary data.</text>
</comment>
<proteinExistence type="predicted"/>
<dbReference type="InterPro" id="IPR001623">
    <property type="entry name" value="DnaJ_domain"/>
</dbReference>
<dbReference type="PANTHER" id="PTHR45496">
    <property type="entry name" value="CHAPERONE DNAJ-DOMAIN SUPERFAMILY PROTEIN"/>
    <property type="match status" value="1"/>
</dbReference>
<organism evidence="3 4">
    <name type="scientific">Artemisia annua</name>
    <name type="common">Sweet wormwood</name>
    <dbReference type="NCBI Taxonomy" id="35608"/>
    <lineage>
        <taxon>Eukaryota</taxon>
        <taxon>Viridiplantae</taxon>
        <taxon>Streptophyta</taxon>
        <taxon>Embryophyta</taxon>
        <taxon>Tracheophyta</taxon>
        <taxon>Spermatophyta</taxon>
        <taxon>Magnoliopsida</taxon>
        <taxon>eudicotyledons</taxon>
        <taxon>Gunneridae</taxon>
        <taxon>Pentapetalae</taxon>
        <taxon>asterids</taxon>
        <taxon>campanulids</taxon>
        <taxon>Asterales</taxon>
        <taxon>Asteraceae</taxon>
        <taxon>Asteroideae</taxon>
        <taxon>Anthemideae</taxon>
        <taxon>Artemisiinae</taxon>
        <taxon>Artemisia</taxon>
    </lineage>
</organism>
<dbReference type="InterPro" id="IPR053052">
    <property type="entry name" value="Imprinting_Balance_Reg"/>
</dbReference>
<name>A0A2U1L0H9_ARTAN</name>
<dbReference type="STRING" id="35608.A0A2U1L0H9"/>
<dbReference type="SMART" id="SM00271">
    <property type="entry name" value="DnaJ"/>
    <property type="match status" value="1"/>
</dbReference>
<dbReference type="Proteomes" id="UP000245207">
    <property type="component" value="Unassembled WGS sequence"/>
</dbReference>
<dbReference type="Pfam" id="PF00226">
    <property type="entry name" value="DnaJ"/>
    <property type="match status" value="1"/>
</dbReference>
<feature type="domain" description="J" evidence="2">
    <location>
        <begin position="67"/>
        <end position="133"/>
    </location>
</feature>
<dbReference type="CDD" id="cd06257">
    <property type="entry name" value="DnaJ"/>
    <property type="match status" value="1"/>
</dbReference>